<evidence type="ECO:0008006" key="3">
    <source>
        <dbReference type="Google" id="ProtNLM"/>
    </source>
</evidence>
<evidence type="ECO:0000313" key="1">
    <source>
        <dbReference type="EMBL" id="ORY76563.1"/>
    </source>
</evidence>
<gene>
    <name evidence="1" type="ORF">BCR35DRAFT_332819</name>
</gene>
<keyword evidence="2" id="KW-1185">Reference proteome</keyword>
<protein>
    <recommendedName>
        <fullName evidence="3">F-box domain-containing protein</fullName>
    </recommendedName>
</protein>
<organism evidence="1 2">
    <name type="scientific">Leucosporidium creatinivorum</name>
    <dbReference type="NCBI Taxonomy" id="106004"/>
    <lineage>
        <taxon>Eukaryota</taxon>
        <taxon>Fungi</taxon>
        <taxon>Dikarya</taxon>
        <taxon>Basidiomycota</taxon>
        <taxon>Pucciniomycotina</taxon>
        <taxon>Microbotryomycetes</taxon>
        <taxon>Leucosporidiales</taxon>
        <taxon>Leucosporidium</taxon>
    </lineage>
</organism>
<dbReference type="Proteomes" id="UP000193467">
    <property type="component" value="Unassembled WGS sequence"/>
</dbReference>
<proteinExistence type="predicted"/>
<accession>A0A1Y2EY92</accession>
<reference evidence="1 2" key="1">
    <citation type="submission" date="2016-07" db="EMBL/GenBank/DDBJ databases">
        <title>Pervasive Adenine N6-methylation of Active Genes in Fungi.</title>
        <authorList>
            <consortium name="DOE Joint Genome Institute"/>
            <person name="Mondo S.J."/>
            <person name="Dannebaum R.O."/>
            <person name="Kuo R.C."/>
            <person name="Labutti K."/>
            <person name="Haridas S."/>
            <person name="Kuo A."/>
            <person name="Salamov A."/>
            <person name="Ahrendt S.R."/>
            <person name="Lipzen A."/>
            <person name="Sullivan W."/>
            <person name="Andreopoulos W.B."/>
            <person name="Clum A."/>
            <person name="Lindquist E."/>
            <person name="Daum C."/>
            <person name="Ramamoorthy G.K."/>
            <person name="Gryganskyi A."/>
            <person name="Culley D."/>
            <person name="Magnuson J.K."/>
            <person name="James T.Y."/>
            <person name="O'Malley M.A."/>
            <person name="Stajich J.E."/>
            <person name="Spatafora J.W."/>
            <person name="Visel A."/>
            <person name="Grigoriev I.V."/>
        </authorList>
    </citation>
    <scope>NUCLEOTIDE SEQUENCE [LARGE SCALE GENOMIC DNA]</scope>
    <source>
        <strain evidence="1 2">62-1032</strain>
    </source>
</reference>
<dbReference type="STRING" id="106004.A0A1Y2EY92"/>
<evidence type="ECO:0000313" key="2">
    <source>
        <dbReference type="Proteomes" id="UP000193467"/>
    </source>
</evidence>
<dbReference type="EMBL" id="MCGR01000034">
    <property type="protein sequence ID" value="ORY76563.1"/>
    <property type="molecule type" value="Genomic_DNA"/>
</dbReference>
<sequence length="379" mass="42079">MAKWTDLPTELKTRIVQMSDTRERMLGGPSLGVPDHIDRSSVLALRQTDRELYTLVQPFLWEAIQLTGRTGRSLAGAKLFLSTVAPLHASLVREIDFFHLALPEDVTQVEQLATTCAKILSLTTAVKKLSFGEPFSFVKELLPQLTQFSAVLQLTPATLSNIQHLRIDGNSVTPFFLDLVAAEAAEIFRHFPDLLTLELANLIQRGAPLLAQRFQSLASLRSIVFDYGLMGFREVEFDPDGWKGALEKVDFGKNNEIGNPFWRSILNQHSETLTELRMPPLSIDPSDQLSPFPTRAVQHLALRSLGDPTPLLRAFSSSPILHLAVAVMRMQDNPSTALEGVTEAVLQHRATLRRLSVRLIPPHLDPDGVLAAQELSKTC</sequence>
<dbReference type="AlphaFoldDB" id="A0A1Y2EY92"/>
<dbReference type="InParanoid" id="A0A1Y2EY92"/>
<dbReference type="SUPFAM" id="SSF52047">
    <property type="entry name" value="RNI-like"/>
    <property type="match status" value="1"/>
</dbReference>
<name>A0A1Y2EY92_9BASI</name>
<comment type="caution">
    <text evidence="1">The sequence shown here is derived from an EMBL/GenBank/DDBJ whole genome shotgun (WGS) entry which is preliminary data.</text>
</comment>